<dbReference type="AlphaFoldDB" id="A0A8J2MG75"/>
<dbReference type="Proteomes" id="UP000708208">
    <property type="component" value="Unassembled WGS sequence"/>
</dbReference>
<reference evidence="2" key="1">
    <citation type="submission" date="2021-06" db="EMBL/GenBank/DDBJ databases">
        <authorList>
            <person name="Hodson N. C."/>
            <person name="Mongue J. A."/>
            <person name="Jaron S. K."/>
        </authorList>
    </citation>
    <scope>NUCLEOTIDE SEQUENCE</scope>
</reference>
<dbReference type="EMBL" id="CAJVCH010571582">
    <property type="protein sequence ID" value="CAG7837906.1"/>
    <property type="molecule type" value="Genomic_DNA"/>
</dbReference>
<proteinExistence type="predicted"/>
<organism evidence="2 3">
    <name type="scientific">Allacma fusca</name>
    <dbReference type="NCBI Taxonomy" id="39272"/>
    <lineage>
        <taxon>Eukaryota</taxon>
        <taxon>Metazoa</taxon>
        <taxon>Ecdysozoa</taxon>
        <taxon>Arthropoda</taxon>
        <taxon>Hexapoda</taxon>
        <taxon>Collembola</taxon>
        <taxon>Symphypleona</taxon>
        <taxon>Sminthuridae</taxon>
        <taxon>Allacma</taxon>
    </lineage>
</organism>
<name>A0A8J2MG75_9HEXA</name>
<keyword evidence="3" id="KW-1185">Reference proteome</keyword>
<accession>A0A8J2MG75</accession>
<gene>
    <name evidence="2" type="ORF">AFUS01_LOCUS46942</name>
</gene>
<evidence type="ECO:0000313" key="3">
    <source>
        <dbReference type="Proteomes" id="UP000708208"/>
    </source>
</evidence>
<comment type="caution">
    <text evidence="2">The sequence shown here is derived from an EMBL/GenBank/DDBJ whole genome shotgun (WGS) entry which is preliminary data.</text>
</comment>
<evidence type="ECO:0000256" key="1">
    <source>
        <dbReference type="SAM" id="SignalP"/>
    </source>
</evidence>
<evidence type="ECO:0000313" key="2">
    <source>
        <dbReference type="EMBL" id="CAG7837906.1"/>
    </source>
</evidence>
<feature type="signal peptide" evidence="1">
    <location>
        <begin position="1"/>
        <end position="23"/>
    </location>
</feature>
<protein>
    <submittedName>
        <fullName evidence="2">Uncharacterized protein</fullName>
    </submittedName>
</protein>
<feature type="chain" id="PRO_5035237371" evidence="1">
    <location>
        <begin position="24"/>
        <end position="164"/>
    </location>
</feature>
<keyword evidence="1" id="KW-0732">Signal</keyword>
<sequence>MAGTLSLWTLASCLLALVASSHAENFGRAVGKPLGCHGDIVTLQRIEEIAKECKYQMPKGRTAGKECPASCVQQRVGVLSDQFDVIKSAEQLSSNLLKSGLWPPTVAKLAADEIIKRNCNAKVEKSHECSDHLDFGDCIIDSTLAVCGATREEARKFYNEHHVE</sequence>